<gene>
    <name evidence="1" type="ORF">Taro_040444</name>
</gene>
<evidence type="ECO:0000313" key="1">
    <source>
        <dbReference type="EMBL" id="MQM07603.1"/>
    </source>
</evidence>
<evidence type="ECO:0000313" key="2">
    <source>
        <dbReference type="Proteomes" id="UP000652761"/>
    </source>
</evidence>
<comment type="caution">
    <text evidence="1">The sequence shown here is derived from an EMBL/GenBank/DDBJ whole genome shotgun (WGS) entry which is preliminary data.</text>
</comment>
<proteinExistence type="predicted"/>
<reference evidence="1" key="1">
    <citation type="submission" date="2017-07" db="EMBL/GenBank/DDBJ databases">
        <title>Taro Niue Genome Assembly and Annotation.</title>
        <authorList>
            <person name="Atibalentja N."/>
            <person name="Keating K."/>
            <person name="Fields C.J."/>
        </authorList>
    </citation>
    <scope>NUCLEOTIDE SEQUENCE</scope>
    <source>
        <strain evidence="1">Niue_2</strain>
        <tissue evidence="1">Leaf</tissue>
    </source>
</reference>
<keyword evidence="2" id="KW-1185">Reference proteome</keyword>
<dbReference type="EMBL" id="NMUH01003911">
    <property type="protein sequence ID" value="MQM07603.1"/>
    <property type="molecule type" value="Genomic_DNA"/>
</dbReference>
<protein>
    <submittedName>
        <fullName evidence="1">Uncharacterized protein</fullName>
    </submittedName>
</protein>
<sequence length="430" mass="47824">MWTFRVAVVLCGKGVDANLRILQVIGSPESRFFPWFSLPLAPASRSSVSRASNRELKPESLKVPGLDLQLCSCRYWRHEPVDRSRLVASFRSDSWFASGHGLCVVTWWLRMRRLDMMRFEAERDGSGYHILNSTPRSILVDPCLAGLVANVWPISFCFRTALVVVFRLPLFGSTSVCTPRVACGVVHADVDSGMEMASYVAFRSRRGGRLPRGSLGRFKLLEEFLACSHREDVAWSGGDSVLWMVFTFFVKDLPFVWRVEALWQTLTTSSCVVVVLCELVLPRGMPQVFAWVVRLCGLEDWAQSAHRFSTCERDKGMRRVLNATALVVAFRLPLFGSMSACAPRVAHRAGHADVDSGKGTTSYVAFRLRHGATSHSQPLCVFKEVLARQSWGKLCSARGGCRGALSGDSDFGRSFWHALSAKTSRGAGEM</sequence>
<dbReference type="AlphaFoldDB" id="A0A843W903"/>
<dbReference type="Proteomes" id="UP000652761">
    <property type="component" value="Unassembled WGS sequence"/>
</dbReference>
<organism evidence="1 2">
    <name type="scientific">Colocasia esculenta</name>
    <name type="common">Wild taro</name>
    <name type="synonym">Arum esculentum</name>
    <dbReference type="NCBI Taxonomy" id="4460"/>
    <lineage>
        <taxon>Eukaryota</taxon>
        <taxon>Viridiplantae</taxon>
        <taxon>Streptophyta</taxon>
        <taxon>Embryophyta</taxon>
        <taxon>Tracheophyta</taxon>
        <taxon>Spermatophyta</taxon>
        <taxon>Magnoliopsida</taxon>
        <taxon>Liliopsida</taxon>
        <taxon>Araceae</taxon>
        <taxon>Aroideae</taxon>
        <taxon>Colocasieae</taxon>
        <taxon>Colocasia</taxon>
    </lineage>
</organism>
<name>A0A843W903_COLES</name>
<accession>A0A843W903</accession>